<dbReference type="InterPro" id="IPR007573">
    <property type="entry name" value="QWRF"/>
</dbReference>
<reference evidence="3 4" key="1">
    <citation type="journal article" date="2023" name="Plants (Basel)">
        <title>Bridging the Gap: Combining Genomics and Transcriptomics Approaches to Understand Stylosanthes scabra, an Orphan Legume from the Brazilian Caatinga.</title>
        <authorList>
            <person name="Ferreira-Neto J.R.C."/>
            <person name="da Silva M.D."/>
            <person name="Binneck E."/>
            <person name="de Melo N.F."/>
            <person name="da Silva R.H."/>
            <person name="de Melo A.L.T.M."/>
            <person name="Pandolfi V."/>
            <person name="Bustamante F.O."/>
            <person name="Brasileiro-Vidal A.C."/>
            <person name="Benko-Iseppon A.M."/>
        </authorList>
    </citation>
    <scope>NUCLEOTIDE SEQUENCE [LARGE SCALE GENOMIC DNA]</scope>
    <source>
        <tissue evidence="3">Leaves</tissue>
    </source>
</reference>
<feature type="compositionally biased region" description="Low complexity" evidence="2">
    <location>
        <begin position="151"/>
        <end position="160"/>
    </location>
</feature>
<dbReference type="PANTHER" id="PTHR31807:SF2">
    <property type="entry name" value="PROTEIN SNOWY COTYLEDON 3"/>
    <property type="match status" value="1"/>
</dbReference>
<feature type="compositionally biased region" description="Low complexity" evidence="2">
    <location>
        <begin position="392"/>
        <end position="405"/>
    </location>
</feature>
<feature type="compositionally biased region" description="Low complexity" evidence="2">
    <location>
        <begin position="269"/>
        <end position="278"/>
    </location>
</feature>
<feature type="compositionally biased region" description="Polar residues" evidence="2">
    <location>
        <begin position="352"/>
        <end position="376"/>
    </location>
</feature>
<keyword evidence="4" id="KW-1185">Reference proteome</keyword>
<dbReference type="PANTHER" id="PTHR31807">
    <property type="entry name" value="AUGMIN FAMILY MEMBER"/>
    <property type="match status" value="1"/>
</dbReference>
<evidence type="ECO:0000256" key="1">
    <source>
        <dbReference type="ARBA" id="ARBA00010016"/>
    </source>
</evidence>
<proteinExistence type="inferred from homology"/>
<feature type="region of interest" description="Disordered" evidence="2">
    <location>
        <begin position="262"/>
        <end position="308"/>
    </location>
</feature>
<evidence type="ECO:0000313" key="3">
    <source>
        <dbReference type="EMBL" id="MED6219768.1"/>
    </source>
</evidence>
<gene>
    <name evidence="3" type="ORF">PIB30_038797</name>
</gene>
<comment type="similarity">
    <text evidence="1">Belongs to the QWRF family.</text>
</comment>
<dbReference type="EMBL" id="JASCZI010272062">
    <property type="protein sequence ID" value="MED6219768.1"/>
    <property type="molecule type" value="Genomic_DNA"/>
</dbReference>
<evidence type="ECO:0000256" key="2">
    <source>
        <dbReference type="SAM" id="MobiDB-lite"/>
    </source>
</evidence>
<feature type="compositionally biased region" description="Basic and acidic residues" evidence="2">
    <location>
        <begin position="181"/>
        <end position="193"/>
    </location>
</feature>
<dbReference type="Pfam" id="PF04484">
    <property type="entry name" value="QWRF"/>
    <property type="match status" value="1"/>
</dbReference>
<name>A0ABU6ZCU9_9FABA</name>
<comment type="caution">
    <text evidence="3">The sequence shown here is derived from an EMBL/GenBank/DDBJ whole genome shotgun (WGS) entry which is preliminary data.</text>
</comment>
<accession>A0ABU6ZCU9</accession>
<feature type="compositionally biased region" description="Low complexity" evidence="2">
    <location>
        <begin position="102"/>
        <end position="112"/>
    </location>
</feature>
<evidence type="ECO:0000313" key="4">
    <source>
        <dbReference type="Proteomes" id="UP001341840"/>
    </source>
</evidence>
<feature type="compositionally biased region" description="Polar residues" evidence="2">
    <location>
        <begin position="199"/>
        <end position="212"/>
    </location>
</feature>
<feature type="region of interest" description="Disordered" evidence="2">
    <location>
        <begin position="151"/>
        <end position="216"/>
    </location>
</feature>
<feature type="compositionally biased region" description="Low complexity" evidence="2">
    <location>
        <begin position="285"/>
        <end position="302"/>
    </location>
</feature>
<feature type="compositionally biased region" description="Low complexity" evidence="2">
    <location>
        <begin position="36"/>
        <end position="77"/>
    </location>
</feature>
<feature type="region of interest" description="Disordered" evidence="2">
    <location>
        <begin position="1"/>
        <end position="112"/>
    </location>
</feature>
<feature type="compositionally biased region" description="Polar residues" evidence="2">
    <location>
        <begin position="15"/>
        <end position="26"/>
    </location>
</feature>
<organism evidence="3 4">
    <name type="scientific">Stylosanthes scabra</name>
    <dbReference type="NCBI Taxonomy" id="79078"/>
    <lineage>
        <taxon>Eukaryota</taxon>
        <taxon>Viridiplantae</taxon>
        <taxon>Streptophyta</taxon>
        <taxon>Embryophyta</taxon>
        <taxon>Tracheophyta</taxon>
        <taxon>Spermatophyta</taxon>
        <taxon>Magnoliopsida</taxon>
        <taxon>eudicotyledons</taxon>
        <taxon>Gunneridae</taxon>
        <taxon>Pentapetalae</taxon>
        <taxon>rosids</taxon>
        <taxon>fabids</taxon>
        <taxon>Fabales</taxon>
        <taxon>Fabaceae</taxon>
        <taxon>Papilionoideae</taxon>
        <taxon>50 kb inversion clade</taxon>
        <taxon>dalbergioids sensu lato</taxon>
        <taxon>Dalbergieae</taxon>
        <taxon>Pterocarpus clade</taxon>
        <taxon>Stylosanthes</taxon>
    </lineage>
</organism>
<sequence length="649" mass="69233">MVAAISEASTDPLPSKSTNGTTTSTIPRRPKGRQVSSRYMSPSPSTSTTTTSTSTTSTSSSSTSSRRFPSPLLSRSTNSPHPPSTPLLPNRSQSVGRRRPTRPMTPVPDNAAASAADVSSAAAKLLVSSTRSLSVSFQGEAFSLPISKAKASATATPPASGNSRKASATPERRRSTPVRGDQGENSRPGDQHRWPGRTRNPSSGPNSLSRSVDCNVGNGGGKVVRALQQSMVLDGGGSRRASFGGGVAGLSLDLGKAELLKSDDKHDNNNNNNHDSSSLVPSDLTASASDSDSVSSGSTSGVQDCSSGAALKPRGIVVSAKFWQETNSRLRRLQDPSSPLSTSPVSRMVATAKNSQLRRYNSSGPVLSPRTMSSPIRGNPARPASPSKLWASSTSSPSRGISSPARVRSTVASSISNNNSSTPSILSFSADVRRGKIGEDRIFDAHTLRLLYNRYAQWRFVNARADATFMAQKLSAERHLWNAWVTISELRHSVILKRIKLVLLRQKLKLTSILKGQISYLEEWAHLDRDHSNSLLGATEALKASTLRLPVVEKAVADVPNLKDALGSAVDVMQAMASSIYSLSSKQVEETNCLVAEIVKVTSKERFLLEQCKDFLSSLAGMQVKDCSLRTHMLQLSRVPSSSCLTTHV</sequence>
<feature type="region of interest" description="Disordered" evidence="2">
    <location>
        <begin position="352"/>
        <end position="405"/>
    </location>
</feature>
<evidence type="ECO:0008006" key="5">
    <source>
        <dbReference type="Google" id="ProtNLM"/>
    </source>
</evidence>
<dbReference type="Proteomes" id="UP001341840">
    <property type="component" value="Unassembled WGS sequence"/>
</dbReference>
<protein>
    <recommendedName>
        <fullName evidence="5">QWRF motif-containing protein 2</fullName>
    </recommendedName>
</protein>